<dbReference type="CDD" id="cd02440">
    <property type="entry name" value="AdoMet_MTases"/>
    <property type="match status" value="1"/>
</dbReference>
<dbReference type="OrthoDB" id="9804590at2"/>
<dbReference type="PROSITE" id="PS01230">
    <property type="entry name" value="TRMA_1"/>
    <property type="match status" value="1"/>
</dbReference>
<dbReference type="SUPFAM" id="SSF50249">
    <property type="entry name" value="Nucleic acid-binding proteins"/>
    <property type="match status" value="1"/>
</dbReference>
<feature type="binding site" evidence="4">
    <location>
        <position position="381"/>
    </location>
    <ligand>
        <name>S-adenosyl-L-methionine</name>
        <dbReference type="ChEBI" id="CHEBI:59789"/>
    </ligand>
</feature>
<feature type="active site" description="Nucleophile" evidence="4">
    <location>
        <position position="408"/>
    </location>
</feature>
<feature type="binding site" evidence="4">
    <location>
        <position position="286"/>
    </location>
    <ligand>
        <name>S-adenosyl-L-methionine</name>
        <dbReference type="ChEBI" id="CHEBI:59789"/>
    </ligand>
</feature>
<gene>
    <name evidence="7" type="ORF">BD821_1302</name>
</gene>
<feature type="binding site" evidence="4">
    <location>
        <position position="315"/>
    </location>
    <ligand>
        <name>S-adenosyl-L-methionine</name>
        <dbReference type="ChEBI" id="CHEBI:59789"/>
    </ligand>
</feature>
<dbReference type="FunFam" id="3.40.50.150:FF:000009">
    <property type="entry name" value="23S rRNA (Uracil(1939)-C(5))-methyltransferase RlmD"/>
    <property type="match status" value="1"/>
</dbReference>
<dbReference type="PANTHER" id="PTHR11061">
    <property type="entry name" value="RNA M5U METHYLTRANSFERASE"/>
    <property type="match status" value="1"/>
</dbReference>
<feature type="active site" evidence="5">
    <location>
        <position position="408"/>
    </location>
</feature>
<dbReference type="PROSITE" id="PS50926">
    <property type="entry name" value="TRAM"/>
    <property type="match status" value="1"/>
</dbReference>
<evidence type="ECO:0000256" key="2">
    <source>
        <dbReference type="ARBA" id="ARBA00022679"/>
    </source>
</evidence>
<keyword evidence="3 4" id="KW-0949">S-adenosyl-L-methionine</keyword>
<dbReference type="InterPro" id="IPR002792">
    <property type="entry name" value="TRAM_dom"/>
</dbReference>
<dbReference type="Proteomes" id="UP000239863">
    <property type="component" value="Unassembled WGS sequence"/>
</dbReference>
<dbReference type="AlphaFoldDB" id="A0A2S6FU98"/>
<evidence type="ECO:0000259" key="6">
    <source>
        <dbReference type="PROSITE" id="PS50926"/>
    </source>
</evidence>
<evidence type="ECO:0000256" key="3">
    <source>
        <dbReference type="ARBA" id="ARBA00022691"/>
    </source>
</evidence>
<accession>A0A2S6FU98</accession>
<dbReference type="GO" id="GO:0070475">
    <property type="term" value="P:rRNA base methylation"/>
    <property type="evidence" value="ECO:0007669"/>
    <property type="project" value="TreeGrafter"/>
</dbReference>
<feature type="binding site" evidence="4">
    <location>
        <position position="336"/>
    </location>
    <ligand>
        <name>S-adenosyl-L-methionine</name>
        <dbReference type="ChEBI" id="CHEBI:59789"/>
    </ligand>
</feature>
<comment type="caution">
    <text evidence="7">The sequence shown here is derived from an EMBL/GenBank/DDBJ whole genome shotgun (WGS) entry which is preliminary data.</text>
</comment>
<dbReference type="InterPro" id="IPR012340">
    <property type="entry name" value="NA-bd_OB-fold"/>
</dbReference>
<dbReference type="Pfam" id="PF05958">
    <property type="entry name" value="tRNA_U5-meth_tr"/>
    <property type="match status" value="1"/>
</dbReference>
<dbReference type="NCBIfam" id="TIGR00479">
    <property type="entry name" value="rumA"/>
    <property type="match status" value="1"/>
</dbReference>
<feature type="domain" description="TRAM" evidence="6">
    <location>
        <begin position="1"/>
        <end position="58"/>
    </location>
</feature>
<dbReference type="RefSeq" id="WP_104410859.1">
    <property type="nucleotide sequence ID" value="NZ_PTIS01000030.1"/>
</dbReference>
<dbReference type="EMBL" id="PTIS01000030">
    <property type="protein sequence ID" value="PPK43433.1"/>
    <property type="molecule type" value="Genomic_DNA"/>
</dbReference>
<evidence type="ECO:0000313" key="7">
    <source>
        <dbReference type="EMBL" id="PPK43433.1"/>
    </source>
</evidence>
<evidence type="ECO:0000256" key="5">
    <source>
        <dbReference type="PROSITE-ProRule" id="PRU10015"/>
    </source>
</evidence>
<dbReference type="Gene3D" id="3.40.50.150">
    <property type="entry name" value="Vaccinia Virus protein VP39"/>
    <property type="match status" value="1"/>
</dbReference>
<dbReference type="GO" id="GO:0070041">
    <property type="term" value="F:rRNA (uridine-C5-)-methyltransferase activity"/>
    <property type="evidence" value="ECO:0007669"/>
    <property type="project" value="TreeGrafter"/>
</dbReference>
<proteinExistence type="inferred from homology"/>
<sequence>MKKGDILELNIEDTRFGGEGIATLEDMKIYVKGAFPGEKVSARLTKKRKTHGEAKFIEITEKAEYEIDAPCPHFGTCGGCQSQHVPYEKQLEFKMQSVKKLFNNDEVPMGEFQGIVGTDNQYEYRNKMEFSFGDFEKGGELCLGMHVKGSSFKIVTTDSCMLVDEDYRKIMKMVLEYFREKGFPHYKVMSREGYLRNLIIRKAYNTQEIMVNLVATSQIDFDLEELKSKLLELELKGKLVSILHTVNDSLSDAVIADKVNILHGKDYITEEILGLKFKISPLAFFQTNSKGTEKLYSIVREFLGDEENKTIFDLYCGTGTIGQITAAKAKKVIGVEIIEEAANAANENAKLNGLSNCNFIAGDVTKVIQDLKESPDIIILDPPRTGVHPKALQYVVDFKAKEIIYVSCNPKTLVQDLKFLEEKGYKIEKSLLVDMFPNTPHVETCVLLSHKNSQASSPSL</sequence>
<name>A0A2S6FU98_9CLOT</name>
<comment type="similarity">
    <text evidence="4">Belongs to the class I-like SAM-binding methyltransferase superfamily. RNA M5U methyltransferase family.</text>
</comment>
<dbReference type="InterPro" id="IPR029063">
    <property type="entry name" value="SAM-dependent_MTases_sf"/>
</dbReference>
<dbReference type="PANTHER" id="PTHR11061:SF30">
    <property type="entry name" value="TRNA (URACIL(54)-C(5))-METHYLTRANSFERASE"/>
    <property type="match status" value="1"/>
</dbReference>
<reference evidence="7 8" key="1">
    <citation type="submission" date="2018-02" db="EMBL/GenBank/DDBJ databases">
        <title>Genomic Encyclopedia of Archaeal and Bacterial Type Strains, Phase II (KMG-II): from individual species to whole genera.</title>
        <authorList>
            <person name="Goeker M."/>
        </authorList>
    </citation>
    <scope>NUCLEOTIDE SEQUENCE [LARGE SCALE GENOMIC DNA]</scope>
    <source>
        <strain evidence="7 8">DSM 15099</strain>
    </source>
</reference>
<dbReference type="STRING" id="37659.GCA_000703125_00137"/>
<dbReference type="SUPFAM" id="SSF53335">
    <property type="entry name" value="S-adenosyl-L-methionine-dependent methyltransferases"/>
    <property type="match status" value="1"/>
</dbReference>
<evidence type="ECO:0000256" key="4">
    <source>
        <dbReference type="PROSITE-ProRule" id="PRU01024"/>
    </source>
</evidence>
<dbReference type="InterPro" id="IPR030390">
    <property type="entry name" value="MeTrfase_TrmA_AS"/>
</dbReference>
<dbReference type="InterPro" id="IPR010280">
    <property type="entry name" value="U5_MeTrfase_fam"/>
</dbReference>
<dbReference type="Gene3D" id="2.40.50.1070">
    <property type="match status" value="1"/>
</dbReference>
<evidence type="ECO:0000313" key="8">
    <source>
        <dbReference type="Proteomes" id="UP000239863"/>
    </source>
</evidence>
<keyword evidence="1 4" id="KW-0489">Methyltransferase</keyword>
<evidence type="ECO:0000256" key="1">
    <source>
        <dbReference type="ARBA" id="ARBA00022603"/>
    </source>
</evidence>
<dbReference type="PROSITE" id="PS51687">
    <property type="entry name" value="SAM_MT_RNA_M5U"/>
    <property type="match status" value="1"/>
</dbReference>
<keyword evidence="2 4" id="KW-0808">Transferase</keyword>
<dbReference type="Gene3D" id="2.40.50.140">
    <property type="entry name" value="Nucleic acid-binding proteins"/>
    <property type="match status" value="1"/>
</dbReference>
<organism evidence="7 8">
    <name type="scientific">Clostridium algidicarnis DSM 15099</name>
    <dbReference type="NCBI Taxonomy" id="1121295"/>
    <lineage>
        <taxon>Bacteria</taxon>
        <taxon>Bacillati</taxon>
        <taxon>Bacillota</taxon>
        <taxon>Clostridia</taxon>
        <taxon>Eubacteriales</taxon>
        <taxon>Clostridiaceae</taxon>
        <taxon>Clostridium</taxon>
    </lineage>
</organism>
<protein>
    <submittedName>
        <fullName evidence="7">23S rRNA m(5)U-1939 methyltransferase</fullName>
    </submittedName>
</protein>